<organism evidence="1 2">
    <name type="scientific">Funneliformis caledonium</name>
    <dbReference type="NCBI Taxonomy" id="1117310"/>
    <lineage>
        <taxon>Eukaryota</taxon>
        <taxon>Fungi</taxon>
        <taxon>Fungi incertae sedis</taxon>
        <taxon>Mucoromycota</taxon>
        <taxon>Glomeromycotina</taxon>
        <taxon>Glomeromycetes</taxon>
        <taxon>Glomerales</taxon>
        <taxon>Glomeraceae</taxon>
        <taxon>Funneliformis</taxon>
    </lineage>
</organism>
<dbReference type="Proteomes" id="UP000789570">
    <property type="component" value="Unassembled WGS sequence"/>
</dbReference>
<reference evidence="1" key="1">
    <citation type="submission" date="2021-06" db="EMBL/GenBank/DDBJ databases">
        <authorList>
            <person name="Kallberg Y."/>
            <person name="Tangrot J."/>
            <person name="Rosling A."/>
        </authorList>
    </citation>
    <scope>NUCLEOTIDE SEQUENCE</scope>
    <source>
        <strain evidence="1">UK204</strain>
    </source>
</reference>
<gene>
    <name evidence="1" type="ORF">FCALED_LOCUS5249</name>
</gene>
<sequence>MPLGFPLSCPTWRLFPQFCPSGVCASYMHWNLGEGGTQKQNVLAKNCIRERSGESEQRRETKDKDRY</sequence>
<evidence type="ECO:0000313" key="2">
    <source>
        <dbReference type="Proteomes" id="UP000789570"/>
    </source>
</evidence>
<protein>
    <submittedName>
        <fullName evidence="1">14436_t:CDS:1</fullName>
    </submittedName>
</protein>
<dbReference type="AlphaFoldDB" id="A0A9N9FH34"/>
<name>A0A9N9FH34_9GLOM</name>
<accession>A0A9N9FH34</accession>
<proteinExistence type="predicted"/>
<evidence type="ECO:0000313" key="1">
    <source>
        <dbReference type="EMBL" id="CAG8532606.1"/>
    </source>
</evidence>
<comment type="caution">
    <text evidence="1">The sequence shown here is derived from an EMBL/GenBank/DDBJ whole genome shotgun (WGS) entry which is preliminary data.</text>
</comment>
<keyword evidence="2" id="KW-1185">Reference proteome</keyword>
<dbReference type="EMBL" id="CAJVPQ010001111">
    <property type="protein sequence ID" value="CAG8532606.1"/>
    <property type="molecule type" value="Genomic_DNA"/>
</dbReference>